<dbReference type="AlphaFoldDB" id="A0A1I2GPZ7"/>
<dbReference type="EMBL" id="FONV01000007">
    <property type="protein sequence ID" value="SFF20024.1"/>
    <property type="molecule type" value="Genomic_DNA"/>
</dbReference>
<evidence type="ECO:0000313" key="1">
    <source>
        <dbReference type="EMBL" id="SFF20024.1"/>
    </source>
</evidence>
<dbReference type="RefSeq" id="WP_177319795.1">
    <property type="nucleotide sequence ID" value="NZ_BOMT01000041.1"/>
</dbReference>
<reference evidence="1 2" key="1">
    <citation type="submission" date="2016-10" db="EMBL/GenBank/DDBJ databases">
        <authorList>
            <person name="de Groot N.N."/>
        </authorList>
    </citation>
    <scope>NUCLEOTIDE SEQUENCE [LARGE SCALE GENOMIC DNA]</scope>
    <source>
        <strain evidence="1 2">DSM 43019</strain>
    </source>
</reference>
<accession>A0A1I2GPZ7</accession>
<evidence type="ECO:0000313" key="2">
    <source>
        <dbReference type="Proteomes" id="UP000199645"/>
    </source>
</evidence>
<proteinExistence type="predicted"/>
<name>A0A1I2GPZ7_9ACTN</name>
<organism evidence="1 2">
    <name type="scientific">Actinoplanes philippinensis</name>
    <dbReference type="NCBI Taxonomy" id="35752"/>
    <lineage>
        <taxon>Bacteria</taxon>
        <taxon>Bacillati</taxon>
        <taxon>Actinomycetota</taxon>
        <taxon>Actinomycetes</taxon>
        <taxon>Micromonosporales</taxon>
        <taxon>Micromonosporaceae</taxon>
        <taxon>Actinoplanes</taxon>
    </lineage>
</organism>
<keyword evidence="2" id="KW-1185">Reference proteome</keyword>
<sequence>MKLNVEMSPAEENIRSVWLTLREPDGNQAGMSPAKFSSLCAEFGIDPPIPRIFRPTLMETFPMAGIADRVW</sequence>
<dbReference type="Proteomes" id="UP000199645">
    <property type="component" value="Unassembled WGS sequence"/>
</dbReference>
<protein>
    <submittedName>
        <fullName evidence="1">Uncharacterized protein</fullName>
    </submittedName>
</protein>
<gene>
    <name evidence="1" type="ORF">SAMN05421541_107106</name>
</gene>